<sequence length="275" mass="30237">METLETSRGIQRDSLAIKTSSSTLDEEPKQFDLNPLNNSNTPTPSNLPYSKMKVAVLLLALLRITSALAIAENADNAISAADDHEDLPEIQLEIGKTYQPGEIRELQRQAKKAGETSNVVARDLEKRETVVRTLNAKWSFHCPIQTTTVTREFEWAAYWFSTTRGFRLTGLKNVDGFKNLHNDRLSFNSIWYHTFCVTSGSRVCTYHFEAYVEGLHDANHLSMEMTIAGNFPGIVLPKVTESCVNIRAGTCAAPGSSVGGGVCTNGNIAVTVPGR</sequence>
<dbReference type="EMBL" id="NHZQ01000236">
    <property type="protein sequence ID" value="PSK46563.1"/>
    <property type="molecule type" value="Genomic_DNA"/>
</dbReference>
<protein>
    <submittedName>
        <fullName evidence="2">Uncharacterized protein</fullName>
    </submittedName>
</protein>
<name>A0A2P7ZEB2_9PEZI</name>
<dbReference type="Proteomes" id="UP000243723">
    <property type="component" value="Unassembled WGS sequence"/>
</dbReference>
<gene>
    <name evidence="2" type="ORF">B9Z65_5531</name>
</gene>
<organism evidence="2 3">
    <name type="scientific">Elsinoe australis</name>
    <dbReference type="NCBI Taxonomy" id="40998"/>
    <lineage>
        <taxon>Eukaryota</taxon>
        <taxon>Fungi</taxon>
        <taxon>Dikarya</taxon>
        <taxon>Ascomycota</taxon>
        <taxon>Pezizomycotina</taxon>
        <taxon>Dothideomycetes</taxon>
        <taxon>Dothideomycetidae</taxon>
        <taxon>Myriangiales</taxon>
        <taxon>Elsinoaceae</taxon>
        <taxon>Elsinoe</taxon>
    </lineage>
</organism>
<reference evidence="2 3" key="1">
    <citation type="submission" date="2017-05" db="EMBL/GenBank/DDBJ databases">
        <title>Draft genome sequence of Elsinoe australis.</title>
        <authorList>
            <person name="Cheng Q."/>
        </authorList>
    </citation>
    <scope>NUCLEOTIDE SEQUENCE [LARGE SCALE GENOMIC DNA]</scope>
    <source>
        <strain evidence="2 3">NL1</strain>
    </source>
</reference>
<evidence type="ECO:0000313" key="2">
    <source>
        <dbReference type="EMBL" id="PSK46563.1"/>
    </source>
</evidence>
<evidence type="ECO:0000256" key="1">
    <source>
        <dbReference type="SAM" id="MobiDB-lite"/>
    </source>
</evidence>
<comment type="caution">
    <text evidence="2">The sequence shown here is derived from an EMBL/GenBank/DDBJ whole genome shotgun (WGS) entry which is preliminary data.</text>
</comment>
<proteinExistence type="predicted"/>
<dbReference type="AlphaFoldDB" id="A0A2P7ZEB2"/>
<accession>A0A2P7ZEB2</accession>
<feature type="region of interest" description="Disordered" evidence="1">
    <location>
        <begin position="18"/>
        <end position="47"/>
    </location>
</feature>
<evidence type="ECO:0000313" key="3">
    <source>
        <dbReference type="Proteomes" id="UP000243723"/>
    </source>
</evidence>
<dbReference type="OrthoDB" id="3898168at2759"/>
<keyword evidence="3" id="KW-1185">Reference proteome</keyword>
<feature type="compositionally biased region" description="Low complexity" evidence="1">
    <location>
        <begin position="33"/>
        <end position="47"/>
    </location>
</feature>